<evidence type="ECO:0000313" key="5">
    <source>
        <dbReference type="EMBL" id="KAF2874980.1"/>
    </source>
</evidence>
<keyword evidence="6" id="KW-1185">Reference proteome</keyword>
<dbReference type="InterPro" id="IPR022812">
    <property type="entry name" value="Dynamin"/>
</dbReference>
<dbReference type="GO" id="GO:0048312">
    <property type="term" value="P:intracellular distribution of mitochondria"/>
    <property type="evidence" value="ECO:0007669"/>
    <property type="project" value="TreeGrafter"/>
</dbReference>
<dbReference type="FunFam" id="3.40.50.300:FF:001425">
    <property type="entry name" value="Dynamin GTPase, putative"/>
    <property type="match status" value="1"/>
</dbReference>
<dbReference type="PROSITE" id="PS51388">
    <property type="entry name" value="GED"/>
    <property type="match status" value="1"/>
</dbReference>
<dbReference type="GO" id="GO:0016559">
    <property type="term" value="P:peroxisome fission"/>
    <property type="evidence" value="ECO:0007669"/>
    <property type="project" value="TreeGrafter"/>
</dbReference>
<dbReference type="InterPro" id="IPR000375">
    <property type="entry name" value="Dynamin_stalk"/>
</dbReference>
<protein>
    <submittedName>
        <fullName evidence="5">P-loop containing nucleoside triphosphate hydrolase protein</fullName>
    </submittedName>
</protein>
<dbReference type="AlphaFoldDB" id="A0A7C8MA04"/>
<dbReference type="InterPro" id="IPR045063">
    <property type="entry name" value="Dynamin_N"/>
</dbReference>
<dbReference type="Gene3D" id="3.40.50.300">
    <property type="entry name" value="P-loop containing nucleotide triphosphate hydrolases"/>
    <property type="match status" value="1"/>
</dbReference>
<dbReference type="EMBL" id="JAADJZ010000005">
    <property type="protein sequence ID" value="KAF2874980.1"/>
    <property type="molecule type" value="Genomic_DNA"/>
</dbReference>
<keyword evidence="2" id="KW-0342">GTP-binding</keyword>
<dbReference type="InterPro" id="IPR020850">
    <property type="entry name" value="GED_dom"/>
</dbReference>
<reference evidence="5 6" key="1">
    <citation type="submission" date="2020-01" db="EMBL/GenBank/DDBJ databases">
        <authorList>
            <consortium name="DOE Joint Genome Institute"/>
            <person name="Haridas S."/>
            <person name="Albert R."/>
            <person name="Binder M."/>
            <person name="Bloem J."/>
            <person name="Labutti K."/>
            <person name="Salamov A."/>
            <person name="Andreopoulos B."/>
            <person name="Baker S.E."/>
            <person name="Barry K."/>
            <person name="Bills G."/>
            <person name="Bluhm B.H."/>
            <person name="Cannon C."/>
            <person name="Castanera R."/>
            <person name="Culley D.E."/>
            <person name="Daum C."/>
            <person name="Ezra D."/>
            <person name="Gonzalez J.B."/>
            <person name="Henrissat B."/>
            <person name="Kuo A."/>
            <person name="Liang C."/>
            <person name="Lipzen A."/>
            <person name="Lutzoni F."/>
            <person name="Magnuson J."/>
            <person name="Mondo S."/>
            <person name="Nolan M."/>
            <person name="Ohm R."/>
            <person name="Pangilinan J."/>
            <person name="Park H.-J.H."/>
            <person name="Ramirez L."/>
            <person name="Alfaro M."/>
            <person name="Sun H."/>
            <person name="Tritt A."/>
            <person name="Yoshinaga Y."/>
            <person name="Zwiers L.-H.L."/>
            <person name="Turgeon B.G."/>
            <person name="Goodwin S.B."/>
            <person name="Spatafora J.W."/>
            <person name="Crous P.W."/>
            <person name="Grigoriev I.V."/>
        </authorList>
    </citation>
    <scope>NUCLEOTIDE SEQUENCE [LARGE SCALE GENOMIC DNA]</scope>
    <source>
        <strain evidence="5 6">CBS 611.86</strain>
    </source>
</reference>
<dbReference type="SUPFAM" id="SSF52540">
    <property type="entry name" value="P-loop containing nucleoside triphosphate hydrolases"/>
    <property type="match status" value="1"/>
</dbReference>
<dbReference type="InterPro" id="IPR027417">
    <property type="entry name" value="P-loop_NTPase"/>
</dbReference>
<dbReference type="GO" id="GO:0005739">
    <property type="term" value="C:mitochondrion"/>
    <property type="evidence" value="ECO:0007669"/>
    <property type="project" value="TreeGrafter"/>
</dbReference>
<dbReference type="PRINTS" id="PR00195">
    <property type="entry name" value="DYNAMIN"/>
</dbReference>
<evidence type="ECO:0000259" key="3">
    <source>
        <dbReference type="PROSITE" id="PS51388"/>
    </source>
</evidence>
<evidence type="ECO:0000259" key="4">
    <source>
        <dbReference type="PROSITE" id="PS51718"/>
    </source>
</evidence>
<dbReference type="Pfam" id="PF01031">
    <property type="entry name" value="Dynamin_M"/>
    <property type="match status" value="1"/>
</dbReference>
<dbReference type="GO" id="GO:0016020">
    <property type="term" value="C:membrane"/>
    <property type="evidence" value="ECO:0007669"/>
    <property type="project" value="TreeGrafter"/>
</dbReference>
<dbReference type="Proteomes" id="UP000481861">
    <property type="component" value="Unassembled WGS sequence"/>
</dbReference>
<gene>
    <name evidence="5" type="ORF">BDV95DRAFT_485585</name>
</gene>
<proteinExistence type="predicted"/>
<keyword evidence="1" id="KW-0547">Nucleotide-binding</keyword>
<evidence type="ECO:0000256" key="1">
    <source>
        <dbReference type="ARBA" id="ARBA00022741"/>
    </source>
</evidence>
<dbReference type="GO" id="GO:0006897">
    <property type="term" value="P:endocytosis"/>
    <property type="evidence" value="ECO:0007669"/>
    <property type="project" value="TreeGrafter"/>
</dbReference>
<dbReference type="PANTHER" id="PTHR11566">
    <property type="entry name" value="DYNAMIN"/>
    <property type="match status" value="1"/>
</dbReference>
<keyword evidence="5" id="KW-0378">Hydrolase</keyword>
<dbReference type="InterPro" id="IPR001401">
    <property type="entry name" value="Dynamin_GTPase"/>
</dbReference>
<comment type="caution">
    <text evidence="5">The sequence shown here is derived from an EMBL/GenBank/DDBJ whole genome shotgun (WGS) entry which is preliminary data.</text>
</comment>
<organism evidence="5 6">
    <name type="scientific">Massariosphaeria phaeospora</name>
    <dbReference type="NCBI Taxonomy" id="100035"/>
    <lineage>
        <taxon>Eukaryota</taxon>
        <taxon>Fungi</taxon>
        <taxon>Dikarya</taxon>
        <taxon>Ascomycota</taxon>
        <taxon>Pezizomycotina</taxon>
        <taxon>Dothideomycetes</taxon>
        <taxon>Pleosporomycetidae</taxon>
        <taxon>Pleosporales</taxon>
        <taxon>Pleosporales incertae sedis</taxon>
        <taxon>Massariosphaeria</taxon>
    </lineage>
</organism>
<evidence type="ECO:0000313" key="6">
    <source>
        <dbReference type="Proteomes" id="UP000481861"/>
    </source>
</evidence>
<dbReference type="GO" id="GO:0000266">
    <property type="term" value="P:mitochondrial fission"/>
    <property type="evidence" value="ECO:0007669"/>
    <property type="project" value="TreeGrafter"/>
</dbReference>
<feature type="domain" description="Dynamin-type G" evidence="4">
    <location>
        <begin position="42"/>
        <end position="330"/>
    </location>
</feature>
<dbReference type="GO" id="GO:0005874">
    <property type="term" value="C:microtubule"/>
    <property type="evidence" value="ECO:0007669"/>
    <property type="project" value="TreeGrafter"/>
</dbReference>
<sequence length="742" mass="83547">MTEPTGALEGTTLHHLLSDNENKLLDVIDDLRSQGVGKLLGEAGLPQLIVCGDQSSGKSSVLEALTRVRFPTKSSVCTTFPTELRLRREPRSQISCRIKAAASRTVEEKERLARFQASFESAEKFPELITAARECLSTGAKNNANAFFEDVLEVEIVGPQLAPLTIVDLPGLIHYRSSSSGDGDVLLVENMVRRYMAQSNSIILAIVSAHNDINNQIVLRHIKGLVSDGDRTLGIITKPDELPSGSEKEQEYIDHARTNPDKFRYGWHVVRNRSYAEQTCSFEDRDTKEREFFEESNWSSLPRREVGLGVNSLREKLSKMLLDHITSSLPSIIQKLDLDLTQSRYALNKLGEARTTTKDQQEYLFDISDSFVELTKDALDGRYHRRSFFGNPFSPEGLEKRLRANIRNLNDKFATTMLEEGHKWLVVEDSEISVASSDDPKINNVIAKSAFLKDHVDALAYQERAKELPGIANPTLVGSLFRQQCEPWENIASTHLQTVWGAVKDFLELLLSHLTDERTCNQLLIHVINPAMDTRREGLNAKLEELLTPHRDNDPINIDPQFVRKLWSSKEKRAARSAVEVMRKEVTNLDANKSVPSVDEILHKMSLTDPLVGDKYGSHEALECMQAYYETTILLFINNIASLAVEQCLLAGLPKVLASSTIRDMTDEKLELITSESQDTLTERKALTERVDVLQKGLKTIKQIQPGNTSSYFISFFLLTKYQVQEGADERPVPRKKSQVLR</sequence>
<dbReference type="GO" id="GO:0003924">
    <property type="term" value="F:GTPase activity"/>
    <property type="evidence" value="ECO:0007669"/>
    <property type="project" value="InterPro"/>
</dbReference>
<evidence type="ECO:0000256" key="2">
    <source>
        <dbReference type="ARBA" id="ARBA00023134"/>
    </source>
</evidence>
<dbReference type="CDD" id="cd08771">
    <property type="entry name" value="DLP_1"/>
    <property type="match status" value="1"/>
</dbReference>
<dbReference type="Pfam" id="PF00350">
    <property type="entry name" value="Dynamin_N"/>
    <property type="match status" value="1"/>
</dbReference>
<dbReference type="InterPro" id="IPR030381">
    <property type="entry name" value="G_DYNAMIN_dom"/>
</dbReference>
<dbReference type="OrthoDB" id="415706at2759"/>
<name>A0A7C8MA04_9PLEO</name>
<accession>A0A7C8MA04</accession>
<feature type="domain" description="GED" evidence="3">
    <location>
        <begin position="618"/>
        <end position="709"/>
    </location>
</feature>
<dbReference type="SMART" id="SM00053">
    <property type="entry name" value="DYNc"/>
    <property type="match status" value="1"/>
</dbReference>
<dbReference type="GO" id="GO:0005525">
    <property type="term" value="F:GTP binding"/>
    <property type="evidence" value="ECO:0007669"/>
    <property type="project" value="InterPro"/>
</dbReference>
<dbReference type="GO" id="GO:0008017">
    <property type="term" value="F:microtubule binding"/>
    <property type="evidence" value="ECO:0007669"/>
    <property type="project" value="TreeGrafter"/>
</dbReference>
<dbReference type="PANTHER" id="PTHR11566:SF149">
    <property type="entry name" value="GTPASE, PUTATIVE (AFU_ORTHOLOGUE AFUA_6G11890)-RELATED"/>
    <property type="match status" value="1"/>
</dbReference>
<dbReference type="PROSITE" id="PS51718">
    <property type="entry name" value="G_DYNAMIN_2"/>
    <property type="match status" value="1"/>
</dbReference>